<proteinExistence type="predicted"/>
<dbReference type="Proteomes" id="UP000321567">
    <property type="component" value="Unassembled WGS sequence"/>
</dbReference>
<dbReference type="InterPro" id="IPR001633">
    <property type="entry name" value="EAL_dom"/>
</dbReference>
<name>A0A512H7Y6_9PROT</name>
<accession>A0A512H7Y6</accession>
<feature type="domain" description="EAL" evidence="2">
    <location>
        <begin position="251"/>
        <end position="417"/>
    </location>
</feature>
<dbReference type="SUPFAM" id="SSF141868">
    <property type="entry name" value="EAL domain-like"/>
    <property type="match status" value="1"/>
</dbReference>
<dbReference type="RefSeq" id="WP_147163590.1">
    <property type="nucleotide sequence ID" value="NZ_BJZO01000040.1"/>
</dbReference>
<sequence>MDSFTPAESLDPALGSDETPPPAESLAALIAWIQDNLGRLLGSRAARVRVSGLRRPADAEALGLALRDLARDPDVRVFALPGGDLLVLLHQTDAPRLCAVLAAFCAAHPRNPLCRTLPGPGQDTPLIRWHSLTREGAALLAWAERVLVAHKEAAGGPQAPPGSRQRLAAPGAPGPMRPRGRPLTPEVLDRLERGLADADLSSQVRRQRMVAVEPDGQLRPVGTELFMNIGELRQTIAPEFDLASNPWLFRRLTATLDRCMVTHIGGYVAAVDTPLVSVNLNLDTILGPGFQAIQAAAALIPHGTIVLELRLDDIMADLPAYLYAREYVHQHGFKVLIDGLGAQALLWIDRTRLGADYLKAMWSPDMKALLAAPEGAVLSARLRAFDPRTLILGRCDDAAAVEAGRSLGCTVFQGFYLDELLRDGRAHAPPSP</sequence>
<organism evidence="3 4">
    <name type="scientific">Pararhodospirillum oryzae</name>
    <dbReference type="NCBI Taxonomy" id="478448"/>
    <lineage>
        <taxon>Bacteria</taxon>
        <taxon>Pseudomonadati</taxon>
        <taxon>Pseudomonadota</taxon>
        <taxon>Alphaproteobacteria</taxon>
        <taxon>Rhodospirillales</taxon>
        <taxon>Rhodospirillaceae</taxon>
        <taxon>Pararhodospirillum</taxon>
    </lineage>
</organism>
<reference evidence="3 4" key="1">
    <citation type="submission" date="2019-07" db="EMBL/GenBank/DDBJ databases">
        <title>Whole genome shotgun sequence of Rhodospirillum oryzae NBRC 107573.</title>
        <authorList>
            <person name="Hosoyama A."/>
            <person name="Uohara A."/>
            <person name="Ohji S."/>
            <person name="Ichikawa N."/>
        </authorList>
    </citation>
    <scope>NUCLEOTIDE SEQUENCE [LARGE SCALE GENOMIC DNA]</scope>
    <source>
        <strain evidence="3 4">NBRC 107573</strain>
    </source>
</reference>
<evidence type="ECO:0000313" key="3">
    <source>
        <dbReference type="EMBL" id="GEO81562.1"/>
    </source>
</evidence>
<protein>
    <submittedName>
        <fullName evidence="3">Diguanylate phosphodiesterase</fullName>
    </submittedName>
</protein>
<evidence type="ECO:0000256" key="1">
    <source>
        <dbReference type="SAM" id="MobiDB-lite"/>
    </source>
</evidence>
<comment type="caution">
    <text evidence="3">The sequence shown here is derived from an EMBL/GenBank/DDBJ whole genome shotgun (WGS) entry which is preliminary data.</text>
</comment>
<dbReference type="Gene3D" id="3.20.20.450">
    <property type="entry name" value="EAL domain"/>
    <property type="match status" value="1"/>
</dbReference>
<dbReference type="OrthoDB" id="8431402at2"/>
<evidence type="ECO:0000259" key="2">
    <source>
        <dbReference type="Pfam" id="PF00563"/>
    </source>
</evidence>
<feature type="region of interest" description="Disordered" evidence="1">
    <location>
        <begin position="1"/>
        <end position="21"/>
    </location>
</feature>
<evidence type="ECO:0000313" key="4">
    <source>
        <dbReference type="Proteomes" id="UP000321567"/>
    </source>
</evidence>
<keyword evidence="4" id="KW-1185">Reference proteome</keyword>
<feature type="region of interest" description="Disordered" evidence="1">
    <location>
        <begin position="153"/>
        <end position="181"/>
    </location>
</feature>
<dbReference type="Pfam" id="PF00563">
    <property type="entry name" value="EAL"/>
    <property type="match status" value="1"/>
</dbReference>
<dbReference type="InterPro" id="IPR035919">
    <property type="entry name" value="EAL_sf"/>
</dbReference>
<gene>
    <name evidence="3" type="ORF">ROR02_16930</name>
</gene>
<dbReference type="EMBL" id="BJZO01000040">
    <property type="protein sequence ID" value="GEO81562.1"/>
    <property type="molecule type" value="Genomic_DNA"/>
</dbReference>
<dbReference type="AlphaFoldDB" id="A0A512H7Y6"/>